<dbReference type="PANTHER" id="PTHR34662:SF3">
    <property type="entry name" value="OS04G0422700 PROTEIN"/>
    <property type="match status" value="1"/>
</dbReference>
<accession>A0A9R0I940</accession>
<sequence length="240" mass="25857">MGVFNGYSTSFFLSIFLLAFQRSNCATVVVDGVTNWKDPTANIGDTIIFKHKNQYNLYIFRTKEAFNSCNFTQATPLSNLNSTTYTWHPSRTGYFYFAFNNGTNIPCEQGQKLAVDITSTTSQSSPPENPPPATPGGEVSSSPSYPWPFQPREKEGASPGPAYTSVGISPMPAVSPAAMGSIPFINSNPAVPLPTGEVDSATIRPFPTPANQASQGVKMMGFVKGVISVCYVIIVMVTII</sequence>
<evidence type="ECO:0000256" key="1">
    <source>
        <dbReference type="SAM" id="MobiDB-lite"/>
    </source>
</evidence>
<evidence type="ECO:0000313" key="4">
    <source>
        <dbReference type="Proteomes" id="UP000813463"/>
    </source>
</evidence>
<evidence type="ECO:0000313" key="5">
    <source>
        <dbReference type="RefSeq" id="XP_021844971.1"/>
    </source>
</evidence>
<evidence type="ECO:0000256" key="3">
    <source>
        <dbReference type="SAM" id="SignalP"/>
    </source>
</evidence>
<keyword evidence="3" id="KW-0732">Signal</keyword>
<keyword evidence="2" id="KW-1133">Transmembrane helix</keyword>
<dbReference type="Gene3D" id="2.60.40.420">
    <property type="entry name" value="Cupredoxins - blue copper proteins"/>
    <property type="match status" value="1"/>
</dbReference>
<keyword evidence="2" id="KW-0812">Transmembrane</keyword>
<feature type="signal peptide" evidence="3">
    <location>
        <begin position="1"/>
        <end position="25"/>
    </location>
</feature>
<dbReference type="RefSeq" id="XP_021844971.1">
    <property type="nucleotide sequence ID" value="XM_021989279.2"/>
</dbReference>
<keyword evidence="4" id="KW-1185">Reference proteome</keyword>
<dbReference type="Proteomes" id="UP000813463">
    <property type="component" value="Chromosome 4"/>
</dbReference>
<evidence type="ECO:0000256" key="2">
    <source>
        <dbReference type="SAM" id="Phobius"/>
    </source>
</evidence>
<keyword evidence="2" id="KW-0472">Membrane</keyword>
<dbReference type="OrthoDB" id="10259572at2759"/>
<dbReference type="SUPFAM" id="SSF49503">
    <property type="entry name" value="Cupredoxins"/>
    <property type="match status" value="1"/>
</dbReference>
<organism evidence="4 5">
    <name type="scientific">Spinacia oleracea</name>
    <name type="common">Spinach</name>
    <dbReference type="NCBI Taxonomy" id="3562"/>
    <lineage>
        <taxon>Eukaryota</taxon>
        <taxon>Viridiplantae</taxon>
        <taxon>Streptophyta</taxon>
        <taxon>Embryophyta</taxon>
        <taxon>Tracheophyta</taxon>
        <taxon>Spermatophyta</taxon>
        <taxon>Magnoliopsida</taxon>
        <taxon>eudicotyledons</taxon>
        <taxon>Gunneridae</taxon>
        <taxon>Pentapetalae</taxon>
        <taxon>Caryophyllales</taxon>
        <taxon>Chenopodiaceae</taxon>
        <taxon>Chenopodioideae</taxon>
        <taxon>Anserineae</taxon>
        <taxon>Spinacia</taxon>
    </lineage>
</organism>
<proteinExistence type="predicted"/>
<name>A0A9R0I940_SPIOL</name>
<dbReference type="GeneID" id="110784831"/>
<feature type="transmembrane region" description="Helical" evidence="2">
    <location>
        <begin position="219"/>
        <end position="239"/>
    </location>
</feature>
<gene>
    <name evidence="5" type="primary">LOC110784831</name>
</gene>
<dbReference type="PANTHER" id="PTHR34662">
    <property type="entry name" value="OS04G0422700 PROTEIN"/>
    <property type="match status" value="1"/>
</dbReference>
<reference evidence="5" key="2">
    <citation type="submission" date="2025-08" db="UniProtKB">
        <authorList>
            <consortium name="RefSeq"/>
        </authorList>
    </citation>
    <scope>IDENTIFICATION</scope>
    <source>
        <tissue evidence="5">Leaf</tissue>
    </source>
</reference>
<feature type="chain" id="PRO_5040318204" evidence="3">
    <location>
        <begin position="26"/>
        <end position="240"/>
    </location>
</feature>
<feature type="region of interest" description="Disordered" evidence="1">
    <location>
        <begin position="117"/>
        <end position="163"/>
    </location>
</feature>
<protein>
    <submittedName>
        <fullName evidence="5">Early nodulin-like protein 14</fullName>
    </submittedName>
</protein>
<dbReference type="InterPro" id="IPR008972">
    <property type="entry name" value="Cupredoxin"/>
</dbReference>
<reference evidence="4" key="1">
    <citation type="journal article" date="2021" name="Nat. Commun.">
        <title>Genomic analyses provide insights into spinach domestication and the genetic basis of agronomic traits.</title>
        <authorList>
            <person name="Cai X."/>
            <person name="Sun X."/>
            <person name="Xu C."/>
            <person name="Sun H."/>
            <person name="Wang X."/>
            <person name="Ge C."/>
            <person name="Zhang Z."/>
            <person name="Wang Q."/>
            <person name="Fei Z."/>
            <person name="Jiao C."/>
            <person name="Wang Q."/>
        </authorList>
    </citation>
    <scope>NUCLEOTIDE SEQUENCE [LARGE SCALE GENOMIC DNA]</scope>
    <source>
        <strain evidence="4">cv. Varoflay</strain>
    </source>
</reference>
<dbReference type="KEGG" id="soe:110784831"/>
<dbReference type="AlphaFoldDB" id="A0A9R0I940"/>